<dbReference type="Gene3D" id="1.10.890.40">
    <property type="match status" value="1"/>
</dbReference>
<dbReference type="EMBL" id="JBEWLY010000013">
    <property type="protein sequence ID" value="MET1755174.1"/>
    <property type="molecule type" value="Genomic_DNA"/>
</dbReference>
<sequence length="138" mass="14438">MLLAALLAVAQPVQSPPPPTKPTSTSELGYLTAGELADRCSVAGAPADISYCFAYIAAVHDAMRAYEVWLGVKEFCAPVGVAQSELRRSFLTYVTAYPTNRSGQAASVIVVALKETYPCISGPQNGSSATSSAKPKKP</sequence>
<dbReference type="RefSeq" id="WP_353983651.1">
    <property type="nucleotide sequence ID" value="NZ_JBEWLY010000013.1"/>
</dbReference>
<gene>
    <name evidence="2" type="ORF">ABVV53_06865</name>
</gene>
<feature type="domain" description="Rap1a immunity protein" evidence="1">
    <location>
        <begin position="32"/>
        <end position="119"/>
    </location>
</feature>
<proteinExistence type="predicted"/>
<name>A0ABV2D002_9SPHN</name>
<keyword evidence="3" id="KW-1185">Reference proteome</keyword>
<dbReference type="Pfam" id="PF18602">
    <property type="entry name" value="Rap1a"/>
    <property type="match status" value="1"/>
</dbReference>
<comment type="caution">
    <text evidence="2">The sequence shown here is derived from an EMBL/GenBank/DDBJ whole genome shotgun (WGS) entry which is preliminary data.</text>
</comment>
<reference evidence="2 3" key="1">
    <citation type="submission" date="2024-07" db="EMBL/GenBank/DDBJ databases">
        <title>Novosphingobium kalidii RD2P27.</title>
        <authorList>
            <person name="Sun J.-Q."/>
        </authorList>
    </citation>
    <scope>NUCLEOTIDE SEQUENCE [LARGE SCALE GENOMIC DNA]</scope>
    <source>
        <strain evidence="2 3">RD2P27</strain>
    </source>
</reference>
<dbReference type="Proteomes" id="UP001548713">
    <property type="component" value="Unassembled WGS sequence"/>
</dbReference>
<protein>
    <submittedName>
        <fullName evidence="2">Rap1a/Tai family immunity protein</fullName>
    </submittedName>
</protein>
<dbReference type="InterPro" id="IPR041238">
    <property type="entry name" value="Rap1a"/>
</dbReference>
<evidence type="ECO:0000313" key="3">
    <source>
        <dbReference type="Proteomes" id="UP001548713"/>
    </source>
</evidence>
<organism evidence="2 3">
    <name type="scientific">Novosphingobium kalidii</name>
    <dbReference type="NCBI Taxonomy" id="3230299"/>
    <lineage>
        <taxon>Bacteria</taxon>
        <taxon>Pseudomonadati</taxon>
        <taxon>Pseudomonadota</taxon>
        <taxon>Alphaproteobacteria</taxon>
        <taxon>Sphingomonadales</taxon>
        <taxon>Sphingomonadaceae</taxon>
        <taxon>Novosphingobium</taxon>
    </lineage>
</organism>
<evidence type="ECO:0000313" key="2">
    <source>
        <dbReference type="EMBL" id="MET1755174.1"/>
    </source>
</evidence>
<evidence type="ECO:0000259" key="1">
    <source>
        <dbReference type="Pfam" id="PF18602"/>
    </source>
</evidence>
<accession>A0ABV2D002</accession>